<accession>A0A2T2ZZZ5</accession>
<sequence length="246" mass="27400">MSPNHSAEPPPSYSASVGISADEPDLPPDKQRLNEDLIRDDNDLASNSHPPPPFSVTPGTLVLSPYSKLIHSPVSGARPLYQLSDPLNRHALNTSLMSIPITRLLNEDGTMKTVRSKDELYHIYEAHPAFTRLDKGVIISGQHAEQFGGVRLRRDISVGITGLKTVYDVLSVDESKHPRRLYHAKQKKGVLEWHDGGGELIAVESRAEGSMMDEEALEIKIPLDKRHLDLMVALWVARIWQEKRGI</sequence>
<feature type="region of interest" description="Disordered" evidence="1">
    <location>
        <begin position="1"/>
        <end position="58"/>
    </location>
</feature>
<keyword evidence="3" id="KW-1185">Reference proteome</keyword>
<dbReference type="EMBL" id="KZ678534">
    <property type="protein sequence ID" value="PSR80311.1"/>
    <property type="molecule type" value="Genomic_DNA"/>
</dbReference>
<dbReference type="AlphaFoldDB" id="A0A2T2ZZZ5"/>
<name>A0A2T2ZZZ5_9PEZI</name>
<evidence type="ECO:0000256" key="1">
    <source>
        <dbReference type="SAM" id="MobiDB-lite"/>
    </source>
</evidence>
<reference evidence="2 3" key="1">
    <citation type="journal article" date="2018" name="Mycol. Prog.">
        <title>Coniella lustricola, a new species from submerged detritus.</title>
        <authorList>
            <person name="Raudabaugh D.B."/>
            <person name="Iturriaga T."/>
            <person name="Carver A."/>
            <person name="Mondo S."/>
            <person name="Pangilinan J."/>
            <person name="Lipzen A."/>
            <person name="He G."/>
            <person name="Amirebrahimi M."/>
            <person name="Grigoriev I.V."/>
            <person name="Miller A.N."/>
        </authorList>
    </citation>
    <scope>NUCLEOTIDE SEQUENCE [LARGE SCALE GENOMIC DNA]</scope>
    <source>
        <strain evidence="2 3">B22-T-1</strain>
    </source>
</reference>
<evidence type="ECO:0000313" key="3">
    <source>
        <dbReference type="Proteomes" id="UP000241462"/>
    </source>
</evidence>
<dbReference type="OrthoDB" id="5207784at2759"/>
<evidence type="ECO:0000313" key="2">
    <source>
        <dbReference type="EMBL" id="PSR80311.1"/>
    </source>
</evidence>
<proteinExistence type="predicted"/>
<protein>
    <submittedName>
        <fullName evidence="2">Uncharacterized protein</fullName>
    </submittedName>
</protein>
<dbReference type="Proteomes" id="UP000241462">
    <property type="component" value="Unassembled WGS sequence"/>
</dbReference>
<feature type="compositionally biased region" description="Basic and acidic residues" evidence="1">
    <location>
        <begin position="27"/>
        <end position="42"/>
    </location>
</feature>
<dbReference type="InParanoid" id="A0A2T2ZZZ5"/>
<gene>
    <name evidence="2" type="ORF">BD289DRAFT_485042</name>
</gene>
<organism evidence="2 3">
    <name type="scientific">Coniella lustricola</name>
    <dbReference type="NCBI Taxonomy" id="2025994"/>
    <lineage>
        <taxon>Eukaryota</taxon>
        <taxon>Fungi</taxon>
        <taxon>Dikarya</taxon>
        <taxon>Ascomycota</taxon>
        <taxon>Pezizomycotina</taxon>
        <taxon>Sordariomycetes</taxon>
        <taxon>Sordariomycetidae</taxon>
        <taxon>Diaporthales</taxon>
        <taxon>Schizoparmaceae</taxon>
        <taxon>Coniella</taxon>
    </lineage>
</organism>